<dbReference type="SUPFAM" id="SSF48452">
    <property type="entry name" value="TPR-like"/>
    <property type="match status" value="2"/>
</dbReference>
<dbReference type="Proteomes" id="UP000199445">
    <property type="component" value="Unassembled WGS sequence"/>
</dbReference>
<dbReference type="SMART" id="SM00028">
    <property type="entry name" value="TPR"/>
    <property type="match status" value="3"/>
</dbReference>
<dbReference type="InterPro" id="IPR011990">
    <property type="entry name" value="TPR-like_helical_dom_sf"/>
</dbReference>
<dbReference type="SUPFAM" id="SSF52172">
    <property type="entry name" value="CheY-like"/>
    <property type="match status" value="1"/>
</dbReference>
<dbReference type="EMBL" id="FOSC01000018">
    <property type="protein sequence ID" value="SFK30110.1"/>
    <property type="molecule type" value="Genomic_DNA"/>
</dbReference>
<dbReference type="InterPro" id="IPR001789">
    <property type="entry name" value="Sig_transdc_resp-reg_receiver"/>
</dbReference>
<evidence type="ECO:0000313" key="4">
    <source>
        <dbReference type="EMBL" id="SFK30110.1"/>
    </source>
</evidence>
<keyword evidence="1" id="KW-0597">Phosphoprotein</keyword>
<keyword evidence="5" id="KW-1185">Reference proteome</keyword>
<organism evidence="4 5">
    <name type="scientific">Marinobacter persicus</name>
    <dbReference type="NCBI Taxonomy" id="930118"/>
    <lineage>
        <taxon>Bacteria</taxon>
        <taxon>Pseudomonadati</taxon>
        <taxon>Pseudomonadota</taxon>
        <taxon>Gammaproteobacteria</taxon>
        <taxon>Pseudomonadales</taxon>
        <taxon>Marinobacteraceae</taxon>
        <taxon>Marinobacter</taxon>
    </lineage>
</organism>
<protein>
    <submittedName>
        <fullName evidence="4">Tetratricopeptide repeat-containing protein</fullName>
    </submittedName>
</protein>
<feature type="repeat" description="TPR" evidence="2">
    <location>
        <begin position="454"/>
        <end position="487"/>
    </location>
</feature>
<dbReference type="Gene3D" id="3.40.50.2300">
    <property type="match status" value="1"/>
</dbReference>
<dbReference type="PANTHER" id="PTHR43228:SF1">
    <property type="entry name" value="TWO-COMPONENT RESPONSE REGULATOR ARR22"/>
    <property type="match status" value="1"/>
</dbReference>
<keyword evidence="2" id="KW-0802">TPR repeat</keyword>
<dbReference type="OrthoDB" id="7298659at2"/>
<dbReference type="Pfam" id="PF00072">
    <property type="entry name" value="Response_reg"/>
    <property type="match status" value="1"/>
</dbReference>
<proteinExistence type="predicted"/>
<dbReference type="InterPro" id="IPR011006">
    <property type="entry name" value="CheY-like_superfamily"/>
</dbReference>
<dbReference type="InterPro" id="IPR052048">
    <property type="entry name" value="ST_Response_Regulator"/>
</dbReference>
<reference evidence="4 5" key="1">
    <citation type="submission" date="2016-10" db="EMBL/GenBank/DDBJ databases">
        <authorList>
            <person name="de Groot N.N."/>
        </authorList>
    </citation>
    <scope>NUCLEOTIDE SEQUENCE [LARGE SCALE GENOMIC DNA]</scope>
    <source>
        <strain evidence="4 5">IBRC-M 10445</strain>
    </source>
</reference>
<dbReference type="GO" id="GO:0000160">
    <property type="term" value="P:phosphorelay signal transduction system"/>
    <property type="evidence" value="ECO:0007669"/>
    <property type="project" value="InterPro"/>
</dbReference>
<evidence type="ECO:0000259" key="3">
    <source>
        <dbReference type="PROSITE" id="PS50110"/>
    </source>
</evidence>
<evidence type="ECO:0000313" key="5">
    <source>
        <dbReference type="Proteomes" id="UP000199445"/>
    </source>
</evidence>
<gene>
    <name evidence="4" type="ORF">SAMN05216429_1184</name>
</gene>
<feature type="modified residue" description="4-aspartylphosphate" evidence="1">
    <location>
        <position position="67"/>
    </location>
</feature>
<dbReference type="InterPro" id="IPR019734">
    <property type="entry name" value="TPR_rpt"/>
</dbReference>
<dbReference type="RefSeq" id="WP_091706678.1">
    <property type="nucleotide sequence ID" value="NZ_BMYN01000014.1"/>
</dbReference>
<dbReference type="Pfam" id="PF14559">
    <property type="entry name" value="TPR_19"/>
    <property type="match status" value="1"/>
</dbReference>
<dbReference type="SMART" id="SM00448">
    <property type="entry name" value="REC"/>
    <property type="match status" value="1"/>
</dbReference>
<dbReference type="PROSITE" id="PS50005">
    <property type="entry name" value="TPR"/>
    <property type="match status" value="2"/>
</dbReference>
<feature type="repeat" description="TPR" evidence="2">
    <location>
        <begin position="240"/>
        <end position="273"/>
    </location>
</feature>
<dbReference type="PROSITE" id="PS50110">
    <property type="entry name" value="RESPONSE_REGULATORY"/>
    <property type="match status" value="1"/>
</dbReference>
<dbReference type="CDD" id="cd17589">
    <property type="entry name" value="REC_TPR"/>
    <property type="match status" value="1"/>
</dbReference>
<dbReference type="AlphaFoldDB" id="A0A1I3YEB7"/>
<evidence type="ECO:0000256" key="2">
    <source>
        <dbReference type="PROSITE-ProRule" id="PRU00339"/>
    </source>
</evidence>
<dbReference type="PANTHER" id="PTHR43228">
    <property type="entry name" value="TWO-COMPONENT RESPONSE REGULATOR"/>
    <property type="match status" value="1"/>
</dbReference>
<name>A0A1I3YEB7_9GAMM</name>
<evidence type="ECO:0000256" key="1">
    <source>
        <dbReference type="PROSITE-ProRule" id="PRU00169"/>
    </source>
</evidence>
<accession>A0A1I3YEB7</accession>
<dbReference type="Gene3D" id="1.25.40.10">
    <property type="entry name" value="Tetratricopeptide repeat domain"/>
    <property type="match status" value="2"/>
</dbReference>
<dbReference type="Pfam" id="PF13174">
    <property type="entry name" value="TPR_6"/>
    <property type="match status" value="1"/>
</dbReference>
<sequence>MNKSEQRDLANPFGKLTFLVVDDFENFRLSMRQMLRSCGADKIELVGNATAAIQYCSYNHVDVVLCDYNLGEGKNGQQILEELRHKKLLKRASLFLLVTAETSKEMVMGAREYQPDAYLTKPINRAVLEKRLGSLIQQRHTLLPINREIDHENYPKAISLCLEMLPKQPRYKTWLMKTLGELYMQVGDLAHAQKIYDDVLAQRELSWARLGRCRVLLANKHYEEAINDLRALIEKHPDYMEAYDLLAATYEQQGKLAQAQRVLEKASEHSPNALLRQKHLAQVAGANQDMDTASEAWRKTVNLGTYSIHDSPEHYLSLAQSLSDLSEGSTEEGGPEQASEALNVLSKMEKRFPEDEELPLRSKIIQSRVHAGQGNQREAQKLLSQVSSQLQSSGDYSADTGLDYAKTLFRLGRDQEAKDLLAQLAARFENDSDIIQQIENLLDEPVGYRQKIKARSLNRDGIKAFEDGDLDTAIDTFGKALEIVPDHAALNLNLVQVLLKKYEQNPGAAGAGLVQACQQRMKRLESLPEQHRQYRRYRALSQKLKGLSA</sequence>
<feature type="domain" description="Response regulatory" evidence="3">
    <location>
        <begin position="17"/>
        <end position="136"/>
    </location>
</feature>